<proteinExistence type="predicted"/>
<accession>A0A146KDG5</accession>
<dbReference type="SUPFAM" id="SSF50475">
    <property type="entry name" value="FMN-binding split barrel"/>
    <property type="match status" value="1"/>
</dbReference>
<dbReference type="InterPro" id="IPR012349">
    <property type="entry name" value="Split_barrel_FMN-bd"/>
</dbReference>
<organism evidence="1">
    <name type="scientific">Trepomonas sp. PC1</name>
    <dbReference type="NCBI Taxonomy" id="1076344"/>
    <lineage>
        <taxon>Eukaryota</taxon>
        <taxon>Metamonada</taxon>
        <taxon>Diplomonadida</taxon>
        <taxon>Hexamitidae</taxon>
        <taxon>Hexamitinae</taxon>
        <taxon>Trepomonas</taxon>
    </lineage>
</organism>
<evidence type="ECO:0000313" key="1">
    <source>
        <dbReference type="EMBL" id="JAP93536.1"/>
    </source>
</evidence>
<sequence>MDKWQRIQDIAEKNPVIEVCFIESEGYPMVSQMYVLQSKHLGRFVVSGTKESKKDEYAKLHPQQTWNFKCALDFAIVQGDVEVLEFKGNEKVFLETFVEDLKKYSKTFDDPNRVLLVMNAKRISFPEKIEKIQ</sequence>
<gene>
    <name evidence="1" type="ORF">TPC1_14154</name>
</gene>
<evidence type="ECO:0008006" key="2">
    <source>
        <dbReference type="Google" id="ProtNLM"/>
    </source>
</evidence>
<dbReference type="Gene3D" id="2.30.110.10">
    <property type="entry name" value="Electron Transport, Fmn-binding Protein, Chain A"/>
    <property type="match status" value="1"/>
</dbReference>
<reference evidence="1" key="1">
    <citation type="submission" date="2015-07" db="EMBL/GenBank/DDBJ databases">
        <title>Adaptation to a free-living lifestyle via gene acquisitions in the diplomonad Trepomonas sp. PC1.</title>
        <authorList>
            <person name="Xu F."/>
            <person name="Jerlstrom-Hultqvist J."/>
            <person name="Kolisko M."/>
            <person name="Simpson A.G.B."/>
            <person name="Roger A.J."/>
            <person name="Svard S.G."/>
            <person name="Andersson J.O."/>
        </authorList>
    </citation>
    <scope>NUCLEOTIDE SEQUENCE</scope>
    <source>
        <strain evidence="1">PC1</strain>
    </source>
</reference>
<name>A0A146KDG5_9EUKA</name>
<protein>
    <recommendedName>
        <fullName evidence="2">Pyridoxamine 5'-phosphate oxidase</fullName>
    </recommendedName>
</protein>
<dbReference type="EMBL" id="GDID01003070">
    <property type="protein sequence ID" value="JAP93536.1"/>
    <property type="molecule type" value="Transcribed_RNA"/>
</dbReference>
<dbReference type="AlphaFoldDB" id="A0A146KDG5"/>